<evidence type="ECO:0000313" key="2">
    <source>
        <dbReference type="Proteomes" id="UP000238916"/>
    </source>
</evidence>
<dbReference type="Proteomes" id="UP000238916">
    <property type="component" value="Unassembled WGS sequence"/>
</dbReference>
<dbReference type="Pfam" id="PF13596">
    <property type="entry name" value="PAS_10"/>
    <property type="match status" value="1"/>
</dbReference>
<evidence type="ECO:0008006" key="3">
    <source>
        <dbReference type="Google" id="ProtNLM"/>
    </source>
</evidence>
<accession>A0A2U3LL99</accession>
<dbReference type="AlphaFoldDB" id="A0A2U3LL99"/>
<dbReference type="EMBL" id="OMOF01000548">
    <property type="protein sequence ID" value="SPF52612.1"/>
    <property type="molecule type" value="Genomic_DNA"/>
</dbReference>
<name>A0A2U3LL99_9FIRM</name>
<evidence type="ECO:0000313" key="1">
    <source>
        <dbReference type="EMBL" id="SPF52612.1"/>
    </source>
</evidence>
<organism evidence="1 2">
    <name type="scientific">Candidatus Desulfosporosinus infrequens</name>
    <dbReference type="NCBI Taxonomy" id="2043169"/>
    <lineage>
        <taxon>Bacteria</taxon>
        <taxon>Bacillati</taxon>
        <taxon>Bacillota</taxon>
        <taxon>Clostridia</taxon>
        <taxon>Eubacteriales</taxon>
        <taxon>Desulfitobacteriaceae</taxon>
        <taxon>Desulfosporosinus</taxon>
    </lineage>
</organism>
<proteinExistence type="predicted"/>
<gene>
    <name evidence="1" type="ORF">SBF1_5920001</name>
</gene>
<protein>
    <recommendedName>
        <fullName evidence="3">PAC domain-containing protein</fullName>
    </recommendedName>
</protein>
<dbReference type="Gene3D" id="3.30.450.20">
    <property type="entry name" value="PAS domain"/>
    <property type="match status" value="1"/>
</dbReference>
<sequence length="98" mass="11487">MLRTLNTIEKQVRSYNGCWFNARILPYRTLEDKIDGVVITFVNITEFKVLEAELRKTRSVLEQRIIEQGKELVQVNDRLDEEVQQGYRQVAACKDSEP</sequence>
<reference evidence="2" key="1">
    <citation type="submission" date="2018-02" db="EMBL/GenBank/DDBJ databases">
        <authorList>
            <person name="Hausmann B."/>
        </authorList>
    </citation>
    <scope>NUCLEOTIDE SEQUENCE [LARGE SCALE GENOMIC DNA]</scope>
    <source>
        <strain evidence="2">Peat soil MAG SbF1</strain>
    </source>
</reference>